<evidence type="ECO:0000313" key="5">
    <source>
        <dbReference type="Proteomes" id="UP000007882"/>
    </source>
</evidence>
<feature type="modified residue" description="4-aspartylphosphate" evidence="2">
    <location>
        <position position="63"/>
    </location>
</feature>
<keyword evidence="5" id="KW-1185">Reference proteome</keyword>
<dbReference type="SMART" id="SM00448">
    <property type="entry name" value="REC"/>
    <property type="match status" value="1"/>
</dbReference>
<dbReference type="InterPro" id="IPR011006">
    <property type="entry name" value="CheY-like_superfamily"/>
</dbReference>
<dbReference type="SUPFAM" id="SSF52172">
    <property type="entry name" value="CheY-like"/>
    <property type="match status" value="1"/>
</dbReference>
<proteinExistence type="predicted"/>
<dbReference type="Pfam" id="PF00072">
    <property type="entry name" value="Response_reg"/>
    <property type="match status" value="1"/>
</dbReference>
<gene>
    <name evidence="4" type="ordered locus">AMIS_37670</name>
</gene>
<evidence type="ECO:0000313" key="4">
    <source>
        <dbReference type="EMBL" id="BAL88987.1"/>
    </source>
</evidence>
<evidence type="ECO:0000256" key="2">
    <source>
        <dbReference type="PROSITE-ProRule" id="PRU00169"/>
    </source>
</evidence>
<dbReference type="InterPro" id="IPR050595">
    <property type="entry name" value="Bact_response_regulator"/>
</dbReference>
<reference evidence="4 5" key="1">
    <citation type="submission" date="2012-02" db="EMBL/GenBank/DDBJ databases">
        <title>Complete genome sequence of Actinoplanes missouriensis 431 (= NBRC 102363).</title>
        <authorList>
            <person name="Ohnishi Y."/>
            <person name="Ishikawa J."/>
            <person name="Sekine M."/>
            <person name="Hosoyama A."/>
            <person name="Harada T."/>
            <person name="Narita H."/>
            <person name="Hata T."/>
            <person name="Konno Y."/>
            <person name="Tutikane K."/>
            <person name="Fujita N."/>
            <person name="Horinouchi S."/>
            <person name="Hayakawa M."/>
        </authorList>
    </citation>
    <scope>NUCLEOTIDE SEQUENCE [LARGE SCALE GENOMIC DNA]</scope>
    <source>
        <strain evidence="5">ATCC 14538 / DSM 43046 / CBS 188.64 / JCM 3121 / NBRC 102363 / NCIMB 12654 / NRRL B-3342 / UNCC 431</strain>
    </source>
</reference>
<dbReference type="EMBL" id="AP012319">
    <property type="protein sequence ID" value="BAL88987.1"/>
    <property type="molecule type" value="Genomic_DNA"/>
</dbReference>
<keyword evidence="1 2" id="KW-0597">Phosphoprotein</keyword>
<organism evidence="4 5">
    <name type="scientific">Actinoplanes missouriensis (strain ATCC 14538 / DSM 43046 / CBS 188.64 / JCM 3121 / NBRC 102363 / NCIMB 12654 / NRRL B-3342 / UNCC 431)</name>
    <dbReference type="NCBI Taxonomy" id="512565"/>
    <lineage>
        <taxon>Bacteria</taxon>
        <taxon>Bacillati</taxon>
        <taxon>Actinomycetota</taxon>
        <taxon>Actinomycetes</taxon>
        <taxon>Micromonosporales</taxon>
        <taxon>Micromonosporaceae</taxon>
        <taxon>Actinoplanes</taxon>
    </lineage>
</organism>
<dbReference type="STRING" id="512565.AMIS_37670"/>
<dbReference type="Gene3D" id="3.40.50.2300">
    <property type="match status" value="1"/>
</dbReference>
<dbReference type="PATRIC" id="fig|512565.3.peg.3760"/>
<protein>
    <submittedName>
        <fullName evidence="4">Putative response regulator receiver domain protein</fullName>
    </submittedName>
</protein>
<dbReference type="GO" id="GO:0000160">
    <property type="term" value="P:phosphorelay signal transduction system"/>
    <property type="evidence" value="ECO:0007669"/>
    <property type="project" value="InterPro"/>
</dbReference>
<dbReference type="Proteomes" id="UP000007882">
    <property type="component" value="Chromosome"/>
</dbReference>
<dbReference type="KEGG" id="ams:AMIS_37670"/>
<name>I0H7K0_ACTM4</name>
<sequence length="151" mass="16163">MLSSGPFDGVEMPVLLIAEDDEDIALVLTRVFKRAGMTVLRAADGQAALELIVEHHPDVVVTDLGMPRMDGWELIAAVRSRPEVADTPIAILSGHLRPGDPRAGTAQCCAILLKPCPNDQLLATVRELLAIGPHDHDSSESRCPAEMPVSV</sequence>
<accession>I0H7K0</accession>
<dbReference type="InterPro" id="IPR001789">
    <property type="entry name" value="Sig_transdc_resp-reg_receiver"/>
</dbReference>
<dbReference type="AlphaFoldDB" id="I0H7K0"/>
<dbReference type="eggNOG" id="COG0784">
    <property type="taxonomic scope" value="Bacteria"/>
</dbReference>
<feature type="domain" description="Response regulatory" evidence="3">
    <location>
        <begin position="14"/>
        <end position="129"/>
    </location>
</feature>
<dbReference type="PANTHER" id="PTHR44591:SF3">
    <property type="entry name" value="RESPONSE REGULATORY DOMAIN-CONTAINING PROTEIN"/>
    <property type="match status" value="1"/>
</dbReference>
<dbReference type="PROSITE" id="PS50110">
    <property type="entry name" value="RESPONSE_REGULATORY"/>
    <property type="match status" value="1"/>
</dbReference>
<dbReference type="PANTHER" id="PTHR44591">
    <property type="entry name" value="STRESS RESPONSE REGULATOR PROTEIN 1"/>
    <property type="match status" value="1"/>
</dbReference>
<evidence type="ECO:0000259" key="3">
    <source>
        <dbReference type="PROSITE" id="PS50110"/>
    </source>
</evidence>
<evidence type="ECO:0000256" key="1">
    <source>
        <dbReference type="ARBA" id="ARBA00022553"/>
    </source>
</evidence>
<dbReference type="HOGENOM" id="CLU_000445_69_17_11"/>